<comment type="subcellular location">
    <subcellularLocation>
        <location evidence="1">Cell membrane</location>
        <topology evidence="1">Single-pass membrane protein</topology>
    </subcellularLocation>
</comment>
<keyword evidence="2" id="KW-1003">Cell membrane</keyword>
<comment type="caution">
    <text evidence="8">The sequence shown here is derived from an EMBL/GenBank/DDBJ whole genome shotgun (WGS) entry which is preliminary data.</text>
</comment>
<sequence>MKRLYRSKENSVIAGICAGVGEYCDVDPVLIRLGAVILFFSGLGTPAILFAYLIGYFIIPEKTSS</sequence>
<evidence type="ECO:0000256" key="5">
    <source>
        <dbReference type="ARBA" id="ARBA00023136"/>
    </source>
</evidence>
<dbReference type="OrthoDB" id="9815286at2"/>
<evidence type="ECO:0000256" key="2">
    <source>
        <dbReference type="ARBA" id="ARBA00022475"/>
    </source>
</evidence>
<dbReference type="Proteomes" id="UP000017148">
    <property type="component" value="Unassembled WGS sequence"/>
</dbReference>
<dbReference type="InterPro" id="IPR007168">
    <property type="entry name" value="Phageshock_PspC_N"/>
</dbReference>
<dbReference type="EMBL" id="ASJR01000006">
    <property type="protein sequence ID" value="ERP32216.1"/>
    <property type="molecule type" value="Genomic_DNA"/>
</dbReference>
<gene>
    <name evidence="8" type="ORF">CALK_0948</name>
</gene>
<proteinExistence type="predicted"/>
<protein>
    <submittedName>
        <fullName evidence="8">Stress-responsive transcriptional regulator</fullName>
    </submittedName>
</protein>
<dbReference type="AlphaFoldDB" id="U7D9F9"/>
<organism evidence="8 9">
    <name type="scientific">Chitinivibrio alkaliphilus ACht1</name>
    <dbReference type="NCBI Taxonomy" id="1313304"/>
    <lineage>
        <taxon>Bacteria</taxon>
        <taxon>Pseudomonadati</taxon>
        <taxon>Fibrobacterota</taxon>
        <taxon>Chitinivibrionia</taxon>
        <taxon>Chitinivibrionales</taxon>
        <taxon>Chitinivibrionaceae</taxon>
        <taxon>Chitinivibrio</taxon>
    </lineage>
</organism>
<dbReference type="GO" id="GO:0005886">
    <property type="term" value="C:plasma membrane"/>
    <property type="evidence" value="ECO:0007669"/>
    <property type="project" value="UniProtKB-SubCell"/>
</dbReference>
<evidence type="ECO:0000313" key="9">
    <source>
        <dbReference type="Proteomes" id="UP000017148"/>
    </source>
</evidence>
<reference evidence="8 9" key="1">
    <citation type="journal article" date="2013" name="Environ. Microbiol.">
        <title>Genome analysis of Chitinivibrio alkaliphilus gen. nov., sp. nov., a novel extremely haloalkaliphilic anaerobic chitinolytic bacterium from the candidate phylum Termite Group 3.</title>
        <authorList>
            <person name="Sorokin D.Y."/>
            <person name="Gumerov V.M."/>
            <person name="Rakitin A.L."/>
            <person name="Beletsky A.V."/>
            <person name="Damste J.S."/>
            <person name="Muyzer G."/>
            <person name="Mardanov A.V."/>
            <person name="Ravin N.V."/>
        </authorList>
    </citation>
    <scope>NUCLEOTIDE SEQUENCE [LARGE SCALE GENOMIC DNA]</scope>
    <source>
        <strain evidence="8 9">ACht1</strain>
    </source>
</reference>
<feature type="transmembrane region" description="Helical" evidence="6">
    <location>
        <begin position="36"/>
        <end position="59"/>
    </location>
</feature>
<dbReference type="PANTHER" id="PTHR33885:SF3">
    <property type="entry name" value="PHAGE SHOCK PROTEIN C"/>
    <property type="match status" value="1"/>
</dbReference>
<dbReference type="STRING" id="1313304.CALK_0948"/>
<feature type="domain" description="Phage shock protein PspC N-terminal" evidence="7">
    <location>
        <begin position="2"/>
        <end position="62"/>
    </location>
</feature>
<evidence type="ECO:0000256" key="4">
    <source>
        <dbReference type="ARBA" id="ARBA00022989"/>
    </source>
</evidence>
<dbReference type="Pfam" id="PF04024">
    <property type="entry name" value="PspC"/>
    <property type="match status" value="1"/>
</dbReference>
<dbReference type="InterPro" id="IPR052027">
    <property type="entry name" value="PspC"/>
</dbReference>
<keyword evidence="4 6" id="KW-1133">Transmembrane helix</keyword>
<keyword evidence="9" id="KW-1185">Reference proteome</keyword>
<evidence type="ECO:0000256" key="3">
    <source>
        <dbReference type="ARBA" id="ARBA00022692"/>
    </source>
</evidence>
<dbReference type="PANTHER" id="PTHR33885">
    <property type="entry name" value="PHAGE SHOCK PROTEIN C"/>
    <property type="match status" value="1"/>
</dbReference>
<evidence type="ECO:0000256" key="6">
    <source>
        <dbReference type="SAM" id="Phobius"/>
    </source>
</evidence>
<evidence type="ECO:0000259" key="7">
    <source>
        <dbReference type="Pfam" id="PF04024"/>
    </source>
</evidence>
<dbReference type="RefSeq" id="WP_022636447.1">
    <property type="nucleotide sequence ID" value="NZ_ASJR01000006.1"/>
</dbReference>
<evidence type="ECO:0000256" key="1">
    <source>
        <dbReference type="ARBA" id="ARBA00004162"/>
    </source>
</evidence>
<dbReference type="eggNOG" id="COG1983">
    <property type="taxonomic scope" value="Bacteria"/>
</dbReference>
<keyword evidence="3 6" id="KW-0812">Transmembrane</keyword>
<name>U7D9F9_9BACT</name>
<evidence type="ECO:0000313" key="8">
    <source>
        <dbReference type="EMBL" id="ERP32216.1"/>
    </source>
</evidence>
<accession>U7D9F9</accession>
<keyword evidence="5 6" id="KW-0472">Membrane</keyword>